<reference evidence="3" key="1">
    <citation type="journal article" date="2019" name="Int. J. Syst. Evol. Microbiol.">
        <title>The Global Catalogue of Microorganisms (GCM) 10K type strain sequencing project: providing services to taxonomists for standard genome sequencing and annotation.</title>
        <authorList>
            <consortium name="The Broad Institute Genomics Platform"/>
            <consortium name="The Broad Institute Genome Sequencing Center for Infectious Disease"/>
            <person name="Wu L."/>
            <person name="Ma J."/>
        </authorList>
    </citation>
    <scope>NUCLEOTIDE SEQUENCE [LARGE SCALE GENOMIC DNA]</scope>
    <source>
        <strain evidence="3">CCM 8604</strain>
    </source>
</reference>
<comment type="caution">
    <text evidence="2">The sequence shown here is derived from an EMBL/GenBank/DDBJ whole genome shotgun (WGS) entry which is preliminary data.</text>
</comment>
<dbReference type="SUPFAM" id="SSF53067">
    <property type="entry name" value="Actin-like ATPase domain"/>
    <property type="match status" value="1"/>
</dbReference>
<proteinExistence type="predicted"/>
<dbReference type="GO" id="GO:0061711">
    <property type="term" value="F:tRNA N(6)-L-threonylcarbamoyladenine synthase activity"/>
    <property type="evidence" value="ECO:0007669"/>
    <property type="project" value="UniProtKB-EC"/>
</dbReference>
<protein>
    <submittedName>
        <fullName evidence="2">tRNA (Adenosine(37)-N6)-threonylcarbamoyltransferase complex dimerization subunit type 1 TsaB</fullName>
        <ecNumber evidence="2">2.3.1.234</ecNumber>
    </submittedName>
</protein>
<dbReference type="Proteomes" id="UP001597036">
    <property type="component" value="Unassembled WGS sequence"/>
</dbReference>
<evidence type="ECO:0000259" key="1">
    <source>
        <dbReference type="Pfam" id="PF00814"/>
    </source>
</evidence>
<evidence type="ECO:0000313" key="2">
    <source>
        <dbReference type="EMBL" id="MFD0704813.1"/>
    </source>
</evidence>
<name>A0ABW2Y3I1_9BIFI</name>
<sequence>MTFIPASHMVTALHALFDADMITSLYSEPTLVIDTSYGSTVGIVGYEPLYEADSRSHVELLEPHIARVMEQANLTPHEVQRIIVGTGPAPFTGLRAGIVAARAMAFATHAQILGMDVLSIQNAWNRLEQANMAQFESSSHAKQKIHYTLAVNDARRKQLYFALYDDMGNELLAKDIDFAEHIAERVVAILDHTCMSSDVLIDIIGHGATKYKDAWTELPTGEIREESVLHDAKAAGLAITAACAVRAQHEGKSISDEPLYLRRPDVTIPAPQKHILGQTAISMPVGGRR</sequence>
<organism evidence="2 3">
    <name type="scientific">Alloscardovia venturai</name>
    <dbReference type="NCBI Taxonomy" id="1769421"/>
    <lineage>
        <taxon>Bacteria</taxon>
        <taxon>Bacillati</taxon>
        <taxon>Actinomycetota</taxon>
        <taxon>Actinomycetes</taxon>
        <taxon>Bifidobacteriales</taxon>
        <taxon>Bifidobacteriaceae</taxon>
        <taxon>Alloscardovia</taxon>
    </lineage>
</organism>
<keyword evidence="3" id="KW-1185">Reference proteome</keyword>
<keyword evidence="2" id="KW-0012">Acyltransferase</keyword>
<dbReference type="NCBIfam" id="TIGR03725">
    <property type="entry name" value="T6A_YeaZ"/>
    <property type="match status" value="1"/>
</dbReference>
<dbReference type="Gene3D" id="3.30.420.40">
    <property type="match status" value="2"/>
</dbReference>
<dbReference type="InterPro" id="IPR022496">
    <property type="entry name" value="T6A_TsaB"/>
</dbReference>
<keyword evidence="2" id="KW-0808">Transferase</keyword>
<dbReference type="RefSeq" id="WP_377938526.1">
    <property type="nucleotide sequence ID" value="NZ_JBHTHQ010000021.1"/>
</dbReference>
<evidence type="ECO:0000313" key="3">
    <source>
        <dbReference type="Proteomes" id="UP001597036"/>
    </source>
</evidence>
<dbReference type="EC" id="2.3.1.234" evidence="2"/>
<feature type="domain" description="Gcp-like" evidence="1">
    <location>
        <begin position="54"/>
        <end position="171"/>
    </location>
</feature>
<dbReference type="EMBL" id="JBHTHQ010000021">
    <property type="protein sequence ID" value="MFD0704813.1"/>
    <property type="molecule type" value="Genomic_DNA"/>
</dbReference>
<dbReference type="InterPro" id="IPR043129">
    <property type="entry name" value="ATPase_NBD"/>
</dbReference>
<dbReference type="InterPro" id="IPR000905">
    <property type="entry name" value="Gcp-like_dom"/>
</dbReference>
<accession>A0ABW2Y3I1</accession>
<dbReference type="Pfam" id="PF00814">
    <property type="entry name" value="TsaD"/>
    <property type="match status" value="1"/>
</dbReference>
<gene>
    <name evidence="2" type="primary">tsaB</name>
    <name evidence="2" type="ORF">ACFQY8_03505</name>
</gene>